<sequence>MYRWMMGGHCKLHGFCNTWNSKRRRMMQILMIPSHGKITAHRVLKLSKQSQVGGRARLQKRIPRMETQRNI</sequence>
<proteinExistence type="predicted"/>
<dbReference type="EMBL" id="GBRH01267559">
    <property type="protein sequence ID" value="JAD30336.1"/>
    <property type="molecule type" value="Transcribed_RNA"/>
</dbReference>
<evidence type="ECO:0000313" key="1">
    <source>
        <dbReference type="EMBL" id="JAD30336.1"/>
    </source>
</evidence>
<accession>A0A0A9RLN1</accession>
<reference evidence="1" key="1">
    <citation type="submission" date="2014-09" db="EMBL/GenBank/DDBJ databases">
        <authorList>
            <person name="Magalhaes I.L.F."/>
            <person name="Oliveira U."/>
            <person name="Santos F.R."/>
            <person name="Vidigal T.H.D.A."/>
            <person name="Brescovit A.D."/>
            <person name="Santos A.J."/>
        </authorList>
    </citation>
    <scope>NUCLEOTIDE SEQUENCE</scope>
    <source>
        <tissue evidence="1">Shoot tissue taken approximately 20 cm above the soil surface</tissue>
    </source>
</reference>
<name>A0A0A9RLN1_ARUDO</name>
<organism evidence="1">
    <name type="scientific">Arundo donax</name>
    <name type="common">Giant reed</name>
    <name type="synonym">Donax arundinaceus</name>
    <dbReference type="NCBI Taxonomy" id="35708"/>
    <lineage>
        <taxon>Eukaryota</taxon>
        <taxon>Viridiplantae</taxon>
        <taxon>Streptophyta</taxon>
        <taxon>Embryophyta</taxon>
        <taxon>Tracheophyta</taxon>
        <taxon>Spermatophyta</taxon>
        <taxon>Magnoliopsida</taxon>
        <taxon>Liliopsida</taxon>
        <taxon>Poales</taxon>
        <taxon>Poaceae</taxon>
        <taxon>PACMAD clade</taxon>
        <taxon>Arundinoideae</taxon>
        <taxon>Arundineae</taxon>
        <taxon>Arundo</taxon>
    </lineage>
</organism>
<dbReference type="AlphaFoldDB" id="A0A0A9RLN1"/>
<reference evidence="1" key="2">
    <citation type="journal article" date="2015" name="Data Brief">
        <title>Shoot transcriptome of the giant reed, Arundo donax.</title>
        <authorList>
            <person name="Barrero R.A."/>
            <person name="Guerrero F.D."/>
            <person name="Moolhuijzen P."/>
            <person name="Goolsby J.A."/>
            <person name="Tidwell J."/>
            <person name="Bellgard S.E."/>
            <person name="Bellgard M.I."/>
        </authorList>
    </citation>
    <scope>NUCLEOTIDE SEQUENCE</scope>
    <source>
        <tissue evidence="1">Shoot tissue taken approximately 20 cm above the soil surface</tissue>
    </source>
</reference>
<protein>
    <submittedName>
        <fullName evidence="1">Uncharacterized protein</fullName>
    </submittedName>
</protein>